<dbReference type="CDD" id="cd00267">
    <property type="entry name" value="ABC_ATPase"/>
    <property type="match status" value="1"/>
</dbReference>
<dbReference type="OrthoDB" id="8802521at2"/>
<protein>
    <recommendedName>
        <fullName evidence="1">AAA+ ATPase domain-containing protein</fullName>
    </recommendedName>
</protein>
<reference evidence="2 3" key="1">
    <citation type="journal article" date="2013" name="Sci. Rep.">
        <title>Extraordinary expansion of a Sorangium cellulosum genome from an alkaline milieu.</title>
        <authorList>
            <person name="Han K."/>
            <person name="Li Z.F."/>
            <person name="Peng R."/>
            <person name="Zhu L.P."/>
            <person name="Zhou T."/>
            <person name="Wang L.G."/>
            <person name="Li S.G."/>
            <person name="Zhang X.B."/>
            <person name="Hu W."/>
            <person name="Wu Z.H."/>
            <person name="Qin N."/>
            <person name="Li Y.Z."/>
        </authorList>
    </citation>
    <scope>NUCLEOTIDE SEQUENCE [LARGE SCALE GENOMIC DNA]</scope>
    <source>
        <strain evidence="2 3">So0157-2</strain>
    </source>
</reference>
<name>S4Y6G0_SORCE</name>
<evidence type="ECO:0000259" key="1">
    <source>
        <dbReference type="SMART" id="SM00382"/>
    </source>
</evidence>
<dbReference type="SUPFAM" id="SSF52540">
    <property type="entry name" value="P-loop containing nucleoside triphosphate hydrolases"/>
    <property type="match status" value="1"/>
</dbReference>
<dbReference type="EMBL" id="CP003969">
    <property type="protein sequence ID" value="AGP40434.1"/>
    <property type="molecule type" value="Genomic_DNA"/>
</dbReference>
<dbReference type="SMART" id="SM00382">
    <property type="entry name" value="AAA"/>
    <property type="match status" value="1"/>
</dbReference>
<dbReference type="KEGG" id="scu:SCE1572_41580"/>
<evidence type="ECO:0000313" key="3">
    <source>
        <dbReference type="Proteomes" id="UP000014803"/>
    </source>
</evidence>
<dbReference type="HOGENOM" id="CLU_292853_0_0_7"/>
<dbReference type="InterPro" id="IPR027417">
    <property type="entry name" value="P-loop_NTPase"/>
</dbReference>
<dbReference type="PATRIC" id="fig|1254432.3.peg.9400"/>
<dbReference type="eggNOG" id="COG1672">
    <property type="taxonomic scope" value="Bacteria"/>
</dbReference>
<proteinExistence type="predicted"/>
<dbReference type="Proteomes" id="UP000014803">
    <property type="component" value="Chromosome"/>
</dbReference>
<dbReference type="STRING" id="1254432.SCE1572_41580"/>
<evidence type="ECO:0000313" key="2">
    <source>
        <dbReference type="EMBL" id="AGP40434.1"/>
    </source>
</evidence>
<accession>S4Y6G0</accession>
<organism evidence="2 3">
    <name type="scientific">Sorangium cellulosum So0157-2</name>
    <dbReference type="NCBI Taxonomy" id="1254432"/>
    <lineage>
        <taxon>Bacteria</taxon>
        <taxon>Pseudomonadati</taxon>
        <taxon>Myxococcota</taxon>
        <taxon>Polyangia</taxon>
        <taxon>Polyangiales</taxon>
        <taxon>Polyangiaceae</taxon>
        <taxon>Sorangium</taxon>
    </lineage>
</organism>
<feature type="domain" description="AAA+ ATPase" evidence="1">
    <location>
        <begin position="275"/>
        <end position="409"/>
    </location>
</feature>
<dbReference type="InterPro" id="IPR003593">
    <property type="entry name" value="AAA+_ATPase"/>
</dbReference>
<sequence>MVATVLFISANPPGTKPLDIEREERTIKEELEIRAKYRDYIRVRNAPAARAMDFREHLIRELPTVVHFSGHGQRCCAMLRETDVGREARDLQPAATADASAGEPAPGRILVRGEGEGTEWVPTGPLVELFASLRGRIPTRCVVLNACFTEAQAKDIAEHIDFVVGTTGSIPDRAAIVFSKAFYWALGEGMSFAEAFELGKGAIGLESAGDPAILRCWCTKDNAEELHLIDLFHPYVELLSTRLADFKAFARSAESDLHGPIRLGEGPEDGLDLTGGDIVFLSGWSGRGKTTALLMLARRATRDDAQARIPIVLRAEAVDVTVPRAIFATLNQVTESFRSEADLIRWMNLRPTLLLIDDWHRAGDAARRTIAEFIATLRPAMMAVVIAGAPTIPPPATPGLQRIELGRYSVEERDAHIRDFFGSIWGTAHWVLEGLPDGLSELLREPVILNKYLRLVRRYAAGTRLPSNVPDLLDTLLEQLLQSRDANARLRLTELSALCTDLAQQGRRFGLAAVAESARRLGLAEGASASHAEDLEASGVLRRDGAGFEFEHEIWRRHFEAKALLEGGRWDSPPGIREWVAVTDRSALFELLPFACGLIRGADTQEALLDALLEKDLELYIRALPLRADIRARERVDIFAERSLRALHRGYVDLVERHFAAFKDSIEPWCFGDCEGQKAVLIGELHPPRLTYSFVLGSERADDVILAHDHRGGLALDAEATVDALLPFPVDPSSDASPMLGVTYNEGDRCVRGLDLARSLMRPGSTRLIAAELLINNIKEILKQKAIVTPWSMREYFGSTLIHADRQGGYDTWLRLTVAEAMRLASLSLEVAPLPQDENEPAFLNESELDAQNLRKIIAFGNCLVSYGLGESTVGDIVLPGPELVDGEWRYTVERRVKRVEAFYQATAETYRLLCDGLSDEVKSQIHFSQWPCRAVVEIEVLDDNESAGWEMYWEACESWGTPPIVHAVEGRSRLLSNYEQLMVHERRSCKRWRRRFMGVRAKGTRGAWALWSEAVTEEVCDMLLDDLIVIQRWLTNAT</sequence>
<gene>
    <name evidence="2" type="ORF">SCE1572_41580</name>
</gene>
<dbReference type="AlphaFoldDB" id="S4Y6G0"/>
<dbReference type="RefSeq" id="WP_020740182.1">
    <property type="nucleotide sequence ID" value="NC_021658.1"/>
</dbReference>